<dbReference type="EMBL" id="GDID01002472">
    <property type="protein sequence ID" value="JAP94134.1"/>
    <property type="molecule type" value="Transcribed_RNA"/>
</dbReference>
<evidence type="ECO:0000256" key="3">
    <source>
        <dbReference type="ARBA" id="ARBA00023274"/>
    </source>
</evidence>
<dbReference type="InterPro" id="IPR008991">
    <property type="entry name" value="Translation_prot_SH3-like_sf"/>
</dbReference>
<gene>
    <name evidence="4" type="ORF">TPC1_13326</name>
</gene>
<dbReference type="AlphaFoldDB" id="A0A146KDZ9"/>
<dbReference type="Gene3D" id="6.10.250.3260">
    <property type="match status" value="1"/>
</dbReference>
<dbReference type="GO" id="GO:1990904">
    <property type="term" value="C:ribonucleoprotein complex"/>
    <property type="evidence" value="ECO:0007669"/>
    <property type="project" value="UniProtKB-KW"/>
</dbReference>
<evidence type="ECO:0000313" key="4">
    <source>
        <dbReference type="EMBL" id="JAP94134.1"/>
    </source>
</evidence>
<organism evidence="4">
    <name type="scientific">Trepomonas sp. PC1</name>
    <dbReference type="NCBI Taxonomy" id="1076344"/>
    <lineage>
        <taxon>Eukaryota</taxon>
        <taxon>Metamonada</taxon>
        <taxon>Diplomonadida</taxon>
        <taxon>Hexamitidae</taxon>
        <taxon>Hexamitinae</taxon>
        <taxon>Trepomonas</taxon>
    </lineage>
</organism>
<dbReference type="InterPro" id="IPR018259">
    <property type="entry name" value="Ribosomal_eL21_CS"/>
</dbReference>
<protein>
    <submittedName>
        <fullName evidence="4">Ribosomal protein L21</fullName>
    </submittedName>
</protein>
<proteinExistence type="inferred from homology"/>
<dbReference type="Gene3D" id="2.30.30.70">
    <property type="entry name" value="Ribosomal protein L21"/>
    <property type="match status" value="1"/>
</dbReference>
<keyword evidence="3" id="KW-0687">Ribonucleoprotein</keyword>
<dbReference type="GO" id="GO:0005840">
    <property type="term" value="C:ribosome"/>
    <property type="evidence" value="ECO:0007669"/>
    <property type="project" value="UniProtKB-KW"/>
</dbReference>
<dbReference type="SUPFAM" id="SSF50104">
    <property type="entry name" value="Translation proteins SH3-like domain"/>
    <property type="match status" value="1"/>
</dbReference>
<reference evidence="4" key="1">
    <citation type="submission" date="2015-07" db="EMBL/GenBank/DDBJ databases">
        <title>Adaptation to a free-living lifestyle via gene acquisitions in the diplomonad Trepomonas sp. PC1.</title>
        <authorList>
            <person name="Xu F."/>
            <person name="Jerlstrom-Hultqvist J."/>
            <person name="Kolisko M."/>
            <person name="Simpson A.G.B."/>
            <person name="Roger A.J."/>
            <person name="Svard S.G."/>
            <person name="Andersson J.O."/>
        </authorList>
    </citation>
    <scope>NUCLEOTIDE SEQUENCE</scope>
    <source>
        <strain evidence="4">PC1</strain>
    </source>
</reference>
<evidence type="ECO:0000256" key="2">
    <source>
        <dbReference type="ARBA" id="ARBA00022980"/>
    </source>
</evidence>
<dbReference type="InterPro" id="IPR036948">
    <property type="entry name" value="Ribosomal_eL21_sf"/>
</dbReference>
<dbReference type="PROSITE" id="PS01171">
    <property type="entry name" value="RIBOSOMAL_L21E"/>
    <property type="match status" value="1"/>
</dbReference>
<dbReference type="Pfam" id="PF01157">
    <property type="entry name" value="Ribosomal_L21e"/>
    <property type="match status" value="1"/>
</dbReference>
<sequence length="158" mass="17615">MTHSQGFRCKSRKVFRRAFRENGRCALTTVQRIYKRGDHVDILVNGSIHKGMPHRYYHGKTGVVFNVNPRAIGVEVNKRVGTRIMKKRIHVRVEHLRPSQCMTGHIARVQQNEAAKKAAGKAKNAVVKRSAVAPTGAVVISQPKIVEVAPIPFAGIYV</sequence>
<accession>A0A146KDZ9</accession>
<name>A0A146KDZ9_9EUKA</name>
<evidence type="ECO:0000256" key="1">
    <source>
        <dbReference type="ARBA" id="ARBA00008427"/>
    </source>
</evidence>
<dbReference type="FunFam" id="2.30.30.70:FF:000001">
    <property type="entry name" value="60S ribosomal protein L21"/>
    <property type="match status" value="1"/>
</dbReference>
<dbReference type="InterPro" id="IPR001147">
    <property type="entry name" value="Ribosomal_eL21"/>
</dbReference>
<comment type="similarity">
    <text evidence="1">Belongs to the eukaryotic ribosomal protein eL21 family.</text>
</comment>
<dbReference type="GO" id="GO:0003735">
    <property type="term" value="F:structural constituent of ribosome"/>
    <property type="evidence" value="ECO:0007669"/>
    <property type="project" value="InterPro"/>
</dbReference>
<keyword evidence="2 4" id="KW-0689">Ribosomal protein</keyword>
<dbReference type="PANTHER" id="PTHR20981">
    <property type="entry name" value="60S RIBOSOMAL PROTEIN L21"/>
    <property type="match status" value="1"/>
</dbReference>
<dbReference type="GO" id="GO:0006412">
    <property type="term" value="P:translation"/>
    <property type="evidence" value="ECO:0007669"/>
    <property type="project" value="InterPro"/>
</dbReference>